<organism evidence="2 3">
    <name type="scientific">Nocardiopsis suaedae</name>
    <dbReference type="NCBI Taxonomy" id="3018444"/>
    <lineage>
        <taxon>Bacteria</taxon>
        <taxon>Bacillati</taxon>
        <taxon>Actinomycetota</taxon>
        <taxon>Actinomycetes</taxon>
        <taxon>Streptosporangiales</taxon>
        <taxon>Nocardiopsidaceae</taxon>
        <taxon>Nocardiopsis</taxon>
    </lineage>
</organism>
<reference evidence="2" key="1">
    <citation type="submission" date="2023-01" db="EMBL/GenBank/DDBJ databases">
        <title>Draft genome sequence of Nocardiopsis sp. LSu2-4 isolated from halophytes.</title>
        <authorList>
            <person name="Duangmal K."/>
            <person name="Chantavorakit T."/>
        </authorList>
    </citation>
    <scope>NUCLEOTIDE SEQUENCE</scope>
    <source>
        <strain evidence="2">LSu2-4</strain>
    </source>
</reference>
<keyword evidence="2" id="KW-0560">Oxidoreductase</keyword>
<dbReference type="PROSITE" id="PS51725">
    <property type="entry name" value="ABM"/>
    <property type="match status" value="1"/>
</dbReference>
<keyword evidence="3" id="KW-1185">Reference proteome</keyword>
<keyword evidence="2" id="KW-0503">Monooxygenase</keyword>
<dbReference type="InterPro" id="IPR011008">
    <property type="entry name" value="Dimeric_a/b-barrel"/>
</dbReference>
<dbReference type="SUPFAM" id="SSF54909">
    <property type="entry name" value="Dimeric alpha+beta barrel"/>
    <property type="match status" value="1"/>
</dbReference>
<dbReference type="InterPro" id="IPR007138">
    <property type="entry name" value="ABM_dom"/>
</dbReference>
<protein>
    <submittedName>
        <fullName evidence="2">Quinol monooxygenase</fullName>
    </submittedName>
</protein>
<accession>A0ABT4TGE4</accession>
<dbReference type="PANTHER" id="PTHR33336:SF3">
    <property type="entry name" value="ABM DOMAIN-CONTAINING PROTEIN"/>
    <property type="match status" value="1"/>
</dbReference>
<feature type="domain" description="ABM" evidence="1">
    <location>
        <begin position="2"/>
        <end position="90"/>
    </location>
</feature>
<dbReference type="RefSeq" id="WP_270676144.1">
    <property type="nucleotide sequence ID" value="NZ_JAQFWP010000004.1"/>
</dbReference>
<dbReference type="Proteomes" id="UP001165685">
    <property type="component" value="Unassembled WGS sequence"/>
</dbReference>
<dbReference type="GO" id="GO:0004497">
    <property type="term" value="F:monooxygenase activity"/>
    <property type="evidence" value="ECO:0007669"/>
    <property type="project" value="UniProtKB-KW"/>
</dbReference>
<dbReference type="EMBL" id="JAQFWP010000004">
    <property type="protein sequence ID" value="MDA2803656.1"/>
    <property type="molecule type" value="Genomic_DNA"/>
</dbReference>
<evidence type="ECO:0000259" key="1">
    <source>
        <dbReference type="PROSITE" id="PS51725"/>
    </source>
</evidence>
<proteinExistence type="predicted"/>
<dbReference type="PANTHER" id="PTHR33336">
    <property type="entry name" value="QUINOL MONOOXYGENASE YGIN-RELATED"/>
    <property type="match status" value="1"/>
</dbReference>
<dbReference type="Pfam" id="PF03992">
    <property type="entry name" value="ABM"/>
    <property type="match status" value="1"/>
</dbReference>
<evidence type="ECO:0000313" key="2">
    <source>
        <dbReference type="EMBL" id="MDA2803656.1"/>
    </source>
</evidence>
<comment type="caution">
    <text evidence="2">The sequence shown here is derived from an EMBL/GenBank/DDBJ whole genome shotgun (WGS) entry which is preliminary data.</text>
</comment>
<sequence>MIFIAVKFPVRPELVEEWPERVAAFTEATRAEPGNVFFEWSRSLDEPDTYVLLEGFADAEAGKAHVESDHFKAGLEAMSGAIAATPSIINVDAPVDGWGEMAELSPQG</sequence>
<evidence type="ECO:0000313" key="3">
    <source>
        <dbReference type="Proteomes" id="UP001165685"/>
    </source>
</evidence>
<name>A0ABT4TGE4_9ACTN</name>
<dbReference type="InterPro" id="IPR050744">
    <property type="entry name" value="AI-2_Isomerase_LsrG"/>
</dbReference>
<gene>
    <name evidence="2" type="ORF">O4U47_03965</name>
</gene>
<dbReference type="Gene3D" id="3.30.70.100">
    <property type="match status" value="1"/>
</dbReference>